<comment type="caution">
    <text evidence="8">The sequence shown here is derived from an EMBL/GenBank/DDBJ whole genome shotgun (WGS) entry which is preliminary data.</text>
</comment>
<evidence type="ECO:0000259" key="7">
    <source>
        <dbReference type="PROSITE" id="PS50157"/>
    </source>
</evidence>
<feature type="domain" description="C2H2-type" evidence="7">
    <location>
        <begin position="901"/>
        <end position="929"/>
    </location>
</feature>
<reference evidence="8" key="1">
    <citation type="journal article" date="2023" name="G3 (Bethesda)">
        <title>A reference genome for the long-term kleptoplast-retaining sea slug Elysia crispata morphotype clarki.</title>
        <authorList>
            <person name="Eastman K.E."/>
            <person name="Pendleton A.L."/>
            <person name="Shaikh M.A."/>
            <person name="Suttiyut T."/>
            <person name="Ogas R."/>
            <person name="Tomko P."/>
            <person name="Gavelis G."/>
            <person name="Widhalm J.R."/>
            <person name="Wisecaver J.H."/>
        </authorList>
    </citation>
    <scope>NUCLEOTIDE SEQUENCE</scope>
    <source>
        <strain evidence="8">ECLA1</strain>
    </source>
</reference>
<proteinExistence type="predicted"/>
<evidence type="ECO:0000313" key="9">
    <source>
        <dbReference type="Proteomes" id="UP001283361"/>
    </source>
</evidence>
<dbReference type="InterPro" id="IPR006612">
    <property type="entry name" value="THAP_Znf"/>
</dbReference>
<dbReference type="InterPro" id="IPR039471">
    <property type="entry name" value="CXorf65-like"/>
</dbReference>
<accession>A0AAE0XQ25</accession>
<gene>
    <name evidence="8" type="ORF">RRG08_042620</name>
</gene>
<feature type="region of interest" description="Disordered" evidence="6">
    <location>
        <begin position="161"/>
        <end position="198"/>
    </location>
</feature>
<feature type="compositionally biased region" description="Polar residues" evidence="6">
    <location>
        <begin position="648"/>
        <end position="665"/>
    </location>
</feature>
<dbReference type="SUPFAM" id="SSF57716">
    <property type="entry name" value="Glucocorticoid receptor-like (DNA-binding domain)"/>
    <property type="match status" value="1"/>
</dbReference>
<dbReference type="PROSITE" id="PS00028">
    <property type="entry name" value="ZINC_FINGER_C2H2_1"/>
    <property type="match status" value="2"/>
</dbReference>
<dbReference type="SUPFAM" id="SSF57667">
    <property type="entry name" value="beta-beta-alpha zinc fingers"/>
    <property type="match status" value="1"/>
</dbReference>
<name>A0AAE0XQ25_9GAST</name>
<keyword evidence="3" id="KW-0862">Zinc</keyword>
<dbReference type="InterPro" id="IPR013087">
    <property type="entry name" value="Znf_C2H2_type"/>
</dbReference>
<feature type="compositionally biased region" description="Polar residues" evidence="6">
    <location>
        <begin position="479"/>
        <end position="494"/>
    </location>
</feature>
<evidence type="ECO:0000256" key="4">
    <source>
        <dbReference type="ARBA" id="ARBA00023125"/>
    </source>
</evidence>
<dbReference type="GO" id="GO:0003677">
    <property type="term" value="F:DNA binding"/>
    <property type="evidence" value="ECO:0007669"/>
    <property type="project" value="UniProtKB-KW"/>
</dbReference>
<evidence type="ECO:0000256" key="6">
    <source>
        <dbReference type="SAM" id="MobiDB-lite"/>
    </source>
</evidence>
<feature type="compositionally biased region" description="Polar residues" evidence="6">
    <location>
        <begin position="625"/>
        <end position="636"/>
    </location>
</feature>
<dbReference type="PANTHER" id="PTHR33887">
    <property type="entry name" value="PB1 DOMAIN-CONTAINING PROTEIN"/>
    <property type="match status" value="1"/>
</dbReference>
<protein>
    <recommendedName>
        <fullName evidence="7">C2H2-type domain-containing protein</fullName>
    </recommendedName>
</protein>
<dbReference type="Pfam" id="PF05485">
    <property type="entry name" value="THAP"/>
    <property type="match status" value="1"/>
</dbReference>
<sequence length="1083" mass="120510">MFIIVRYGDNRQQIFNPHCRNSILLRYIKTRCCTDSKVNGCRNRLTKGCGKKFFRFPRVRTREDSCTIELSEKRRLMWASVLKIHESEIRQHFYVCSDHFIKGQPSYLYHDNDPDWAPSINLGQNIPTKAKNTKKRKYDMEVKSLLSKKQDEGGLLTSASCKRKKGREESVVHDHKGEERIKVEPTENDSSPGKSKETYCVANGSGPSLSLLKKKRALKSNGPTPEVDDVGSRMVMRLRVFPEDQYDTLIVPADDFNAKSKDVFEDGDNEKNFKDSFSCGKSSKPSIKPVMLVKTADMKAVQCKSSGISAVKHNGSSFLQMKSATMEDKQKSKFNWRVFGKKDNTHSVSSDQKIDFHYTCDVNSAVVPLSKSNMIEVDDNAKKANSIINHSASVVTVAAETQELTALPQKTASNSDRKTMEHKQKAGQQNFCSTDRLTCRRGRNIDYGQLPCVICSTACCSLTELIEHMSQHKADDTAPVNSHDTSCLDSDDISQNSSFETEQRSVINKSVSLVTNSSSLIINNTQVSLAAITENSSCNESGDTSLNSLSLTSGSMETEQILILNKSVTLGTNSSSPFINNLLVSQTAIRENSSCQESGDTPQKSYSQTPGGVETGQRSIKEKSVSQGANSSSPIMNNTLVSQTAITENSSCNESGDTSLSSFSQRPGGVETEHRYIIKKSVSQGANTSSPIISNTFASQTEDTENYACNESGDNSFNSFSQTSASVGIEQRSILSTNSSSPIINNTLVPQTAIKEDSSCHECGDTSLNSSFKKCSSLETEQRSIIKKSVSLVTNSSSPTINAILVPQTIVGKKSVLVLNLPMFALPKNEECTFDIHAKTKTYEEEDCQQKLCFSNRRTYLTDRKEDEPFICVRCSMVCPNLTSLRMHYNEQHNVRYLINYPCHVCGKMFERTQDLEDHLLLDHNTLYKCDTCDMEFLKETTVELSDERGVVKNLRQFPQEYAKAHVRDREILVLLKVENADSSVRNSSSESVYVGKVTYTPLLTSLEVNSEFMETLNPPREEESLSEISSKSSRRRSSTLDIEELKANSTKAKSKTTMQSLAKKPTSKRGHRPPLRKTTTAS</sequence>
<dbReference type="Pfam" id="PF15874">
    <property type="entry name" value="Il2rg"/>
    <property type="match status" value="1"/>
</dbReference>
<evidence type="ECO:0000256" key="3">
    <source>
        <dbReference type="ARBA" id="ARBA00022833"/>
    </source>
</evidence>
<evidence type="ECO:0000256" key="1">
    <source>
        <dbReference type="ARBA" id="ARBA00022723"/>
    </source>
</evidence>
<dbReference type="GO" id="GO:0008270">
    <property type="term" value="F:zinc ion binding"/>
    <property type="evidence" value="ECO:0007669"/>
    <property type="project" value="UniProtKB-KW"/>
</dbReference>
<feature type="region of interest" description="Disordered" evidence="6">
    <location>
        <begin position="593"/>
        <end position="636"/>
    </location>
</feature>
<dbReference type="PROSITE" id="PS50157">
    <property type="entry name" value="ZINC_FINGER_C2H2_2"/>
    <property type="match status" value="1"/>
</dbReference>
<dbReference type="Proteomes" id="UP001283361">
    <property type="component" value="Unassembled WGS sequence"/>
</dbReference>
<feature type="compositionally biased region" description="Low complexity" evidence="6">
    <location>
        <begin position="1048"/>
        <end position="1058"/>
    </location>
</feature>
<feature type="region of interest" description="Disordered" evidence="6">
    <location>
        <begin position="648"/>
        <end position="669"/>
    </location>
</feature>
<keyword evidence="9" id="KW-1185">Reference proteome</keyword>
<dbReference type="SMART" id="SM00980">
    <property type="entry name" value="THAP"/>
    <property type="match status" value="1"/>
</dbReference>
<feature type="compositionally biased region" description="Basic residues" evidence="6">
    <location>
        <begin position="1066"/>
        <end position="1076"/>
    </location>
</feature>
<dbReference type="EMBL" id="JAWDGP010007852">
    <property type="protein sequence ID" value="KAK3702631.1"/>
    <property type="molecule type" value="Genomic_DNA"/>
</dbReference>
<keyword evidence="4" id="KW-0238">DNA-binding</keyword>
<evidence type="ECO:0000256" key="5">
    <source>
        <dbReference type="PROSITE-ProRule" id="PRU00042"/>
    </source>
</evidence>
<feature type="region of interest" description="Disordered" evidence="6">
    <location>
        <begin position="1016"/>
        <end position="1083"/>
    </location>
</feature>
<organism evidence="8 9">
    <name type="scientific">Elysia crispata</name>
    <name type="common">lettuce slug</name>
    <dbReference type="NCBI Taxonomy" id="231223"/>
    <lineage>
        <taxon>Eukaryota</taxon>
        <taxon>Metazoa</taxon>
        <taxon>Spiralia</taxon>
        <taxon>Lophotrochozoa</taxon>
        <taxon>Mollusca</taxon>
        <taxon>Gastropoda</taxon>
        <taxon>Heterobranchia</taxon>
        <taxon>Euthyneura</taxon>
        <taxon>Panpulmonata</taxon>
        <taxon>Sacoglossa</taxon>
        <taxon>Placobranchoidea</taxon>
        <taxon>Plakobranchidae</taxon>
        <taxon>Elysia</taxon>
    </lineage>
</organism>
<feature type="compositionally biased region" description="Basic and acidic residues" evidence="6">
    <location>
        <begin position="166"/>
        <end position="185"/>
    </location>
</feature>
<evidence type="ECO:0000256" key="2">
    <source>
        <dbReference type="ARBA" id="ARBA00022771"/>
    </source>
</evidence>
<keyword evidence="2 5" id="KW-0863">Zinc-finger</keyword>
<keyword evidence="1" id="KW-0479">Metal-binding</keyword>
<dbReference type="InterPro" id="IPR036236">
    <property type="entry name" value="Znf_C2H2_sf"/>
</dbReference>
<dbReference type="AlphaFoldDB" id="A0AAE0XQ25"/>
<evidence type="ECO:0000313" key="8">
    <source>
        <dbReference type="EMBL" id="KAK3702631.1"/>
    </source>
</evidence>
<dbReference type="PANTHER" id="PTHR33887:SF5">
    <property type="entry name" value="PB1 DOMAIN-CONTAINING PROTEIN"/>
    <property type="match status" value="1"/>
</dbReference>
<dbReference type="Gene3D" id="3.30.160.60">
    <property type="entry name" value="Classic Zinc Finger"/>
    <property type="match status" value="1"/>
</dbReference>
<feature type="region of interest" description="Disordered" evidence="6">
    <location>
        <begin position="475"/>
        <end position="494"/>
    </location>
</feature>
<feature type="compositionally biased region" description="Polar residues" evidence="6">
    <location>
        <begin position="593"/>
        <end position="610"/>
    </location>
</feature>
<dbReference type="SMART" id="SM00355">
    <property type="entry name" value="ZnF_C2H2"/>
    <property type="match status" value="3"/>
</dbReference>